<protein>
    <submittedName>
        <fullName evidence="1">Uncharacterized protein</fullName>
    </submittedName>
</protein>
<dbReference type="EMBL" id="AHHD01000468">
    <property type="protein sequence ID" value="EKG11495.1"/>
    <property type="molecule type" value="Genomic_DNA"/>
</dbReference>
<sequence>MTISALSHDEAMVSSPLADFSAEHFASASLATVRVVDGFFLPIFSSFLPRYSLSAPIHGRIRRVCPRARRCDSRRWGHLYCALNRPWLPNGRHAFNAVMLLQTFTIRAFLTNRTVCGVHQYTSGFLPTAPPLLSLQRIASKDCSCLCSVRKQSIIGHVACWADILNSRIGLRCSTRDITNIVQISPDFDRSQFAQGYHICLSYSP</sequence>
<dbReference type="HOGENOM" id="CLU_1337730_0_0_1"/>
<name>K2S484_MACPH</name>
<dbReference type="Proteomes" id="UP000007129">
    <property type="component" value="Unassembled WGS sequence"/>
</dbReference>
<dbReference type="VEuPathDB" id="FungiDB:MPH_11384"/>
<proteinExistence type="predicted"/>
<dbReference type="AlphaFoldDB" id="K2S484"/>
<organism evidence="1 2">
    <name type="scientific">Macrophomina phaseolina (strain MS6)</name>
    <name type="common">Charcoal rot fungus</name>
    <dbReference type="NCBI Taxonomy" id="1126212"/>
    <lineage>
        <taxon>Eukaryota</taxon>
        <taxon>Fungi</taxon>
        <taxon>Dikarya</taxon>
        <taxon>Ascomycota</taxon>
        <taxon>Pezizomycotina</taxon>
        <taxon>Dothideomycetes</taxon>
        <taxon>Dothideomycetes incertae sedis</taxon>
        <taxon>Botryosphaeriales</taxon>
        <taxon>Botryosphaeriaceae</taxon>
        <taxon>Macrophomina</taxon>
    </lineage>
</organism>
<evidence type="ECO:0000313" key="1">
    <source>
        <dbReference type="EMBL" id="EKG11495.1"/>
    </source>
</evidence>
<gene>
    <name evidence="1" type="ORF">MPH_11384</name>
</gene>
<accession>K2S484</accession>
<evidence type="ECO:0000313" key="2">
    <source>
        <dbReference type="Proteomes" id="UP000007129"/>
    </source>
</evidence>
<comment type="caution">
    <text evidence="1">The sequence shown here is derived from an EMBL/GenBank/DDBJ whole genome shotgun (WGS) entry which is preliminary data.</text>
</comment>
<reference evidence="1 2" key="1">
    <citation type="journal article" date="2012" name="BMC Genomics">
        <title>Tools to kill: Genome of one of the most destructive plant pathogenic fungi Macrophomina phaseolina.</title>
        <authorList>
            <person name="Islam M.S."/>
            <person name="Haque M.S."/>
            <person name="Islam M.M."/>
            <person name="Emdad E.M."/>
            <person name="Halim A."/>
            <person name="Hossen Q.M.M."/>
            <person name="Hossain M.Z."/>
            <person name="Ahmed B."/>
            <person name="Rahim S."/>
            <person name="Rahman M.S."/>
            <person name="Alam M.M."/>
            <person name="Hou S."/>
            <person name="Wan X."/>
            <person name="Saito J.A."/>
            <person name="Alam M."/>
        </authorList>
    </citation>
    <scope>NUCLEOTIDE SEQUENCE [LARGE SCALE GENOMIC DNA]</scope>
    <source>
        <strain evidence="1 2">MS6</strain>
    </source>
</reference>
<dbReference type="InParanoid" id="K2S484"/>